<dbReference type="Pfam" id="PF13796">
    <property type="entry name" value="Sensor"/>
    <property type="match status" value="1"/>
</dbReference>
<dbReference type="GO" id="GO:0046983">
    <property type="term" value="F:protein dimerization activity"/>
    <property type="evidence" value="ECO:0007669"/>
    <property type="project" value="InterPro"/>
</dbReference>
<evidence type="ECO:0000256" key="5">
    <source>
        <dbReference type="ARBA" id="ARBA00022741"/>
    </source>
</evidence>
<evidence type="ECO:0000256" key="4">
    <source>
        <dbReference type="ARBA" id="ARBA00022679"/>
    </source>
</evidence>
<keyword evidence="8" id="KW-0902">Two-component regulatory system</keyword>
<proteinExistence type="predicted"/>
<dbReference type="RefSeq" id="WP_307242770.1">
    <property type="nucleotide sequence ID" value="NZ_JAUSUZ010000001.1"/>
</dbReference>
<feature type="domain" description="Putative sensor" evidence="11">
    <location>
        <begin position="25"/>
        <end position="210"/>
    </location>
</feature>
<dbReference type="GO" id="GO:0000155">
    <property type="term" value="F:phosphorelay sensor kinase activity"/>
    <property type="evidence" value="ECO:0007669"/>
    <property type="project" value="InterPro"/>
</dbReference>
<evidence type="ECO:0000259" key="11">
    <source>
        <dbReference type="Pfam" id="PF13796"/>
    </source>
</evidence>
<keyword evidence="6 12" id="KW-0418">Kinase</keyword>
<feature type="transmembrane region" description="Helical" evidence="9">
    <location>
        <begin position="50"/>
        <end position="67"/>
    </location>
</feature>
<feature type="domain" description="Signal transduction histidine kinase subgroup 3 dimerisation and phosphoacceptor" evidence="10">
    <location>
        <begin position="239"/>
        <end position="303"/>
    </location>
</feature>
<comment type="caution">
    <text evidence="12">The sequence shown here is derived from an EMBL/GenBank/DDBJ whole genome shotgun (WGS) entry which is preliminary data.</text>
</comment>
<keyword evidence="9" id="KW-0812">Transmembrane</keyword>
<name>A0AAE3W418_9ACTN</name>
<feature type="transmembrane region" description="Helical" evidence="9">
    <location>
        <begin position="129"/>
        <end position="150"/>
    </location>
</feature>
<sequence>MTTLTAESETRAPAPMRQLLIDSGYVLIGLPLALIGFILTIVIVTLGAGMAVTVIGLPIMAGGLLVARGFADLERLRLPAVLRTSYIRPAYRKGRENGGLWSRVFAPILDVQSWLDFAHALLRLPISAVSFLITVVWWAGAAAGVTYWMWDWALPSEPDNTDLPELLGLPDTSGSRIATYTVLGLFFAATLPLVVRGAALLSAGTGRALLTGMAQFQTRISTLEGQRRAAVSAEAHALRRLERDIHDGPQQRLVRLAMDLGRAQQQLETDPDAARATLGEALEHTVDTLNELRALSRGIAPPVLADRGLPSALAALAGRSTVPVELAVDRDLGRLDPAVENAAYFVVAEALANVNKHSNASEAWLTVAHVAGRLGISVLDNGAGGAHVAKGHGLAGLADRVQAAGGTLRIDSPMGGPTELRVDLPC</sequence>
<keyword evidence="4" id="KW-0808">Transferase</keyword>
<comment type="catalytic activity">
    <reaction evidence="1">
        <text>ATP + protein L-histidine = ADP + protein N-phospho-L-histidine.</text>
        <dbReference type="EC" id="2.7.13.3"/>
    </reaction>
</comment>
<dbReference type="Gene3D" id="1.20.5.1930">
    <property type="match status" value="1"/>
</dbReference>
<evidence type="ECO:0000256" key="2">
    <source>
        <dbReference type="ARBA" id="ARBA00012438"/>
    </source>
</evidence>
<dbReference type="SUPFAM" id="SSF55874">
    <property type="entry name" value="ATPase domain of HSP90 chaperone/DNA topoisomerase II/histidine kinase"/>
    <property type="match status" value="1"/>
</dbReference>
<dbReference type="Proteomes" id="UP001240236">
    <property type="component" value="Unassembled WGS sequence"/>
</dbReference>
<dbReference type="InterPro" id="IPR011712">
    <property type="entry name" value="Sig_transdc_His_kin_sub3_dim/P"/>
</dbReference>
<dbReference type="PANTHER" id="PTHR24421">
    <property type="entry name" value="NITRATE/NITRITE SENSOR PROTEIN NARX-RELATED"/>
    <property type="match status" value="1"/>
</dbReference>
<keyword evidence="9" id="KW-0472">Membrane</keyword>
<keyword evidence="7" id="KW-0067">ATP-binding</keyword>
<dbReference type="EMBL" id="JAUSUZ010000001">
    <property type="protein sequence ID" value="MDQ0368294.1"/>
    <property type="molecule type" value="Genomic_DNA"/>
</dbReference>
<dbReference type="InterPro" id="IPR036890">
    <property type="entry name" value="HATPase_C_sf"/>
</dbReference>
<evidence type="ECO:0000256" key="3">
    <source>
        <dbReference type="ARBA" id="ARBA00022553"/>
    </source>
</evidence>
<dbReference type="Pfam" id="PF07730">
    <property type="entry name" value="HisKA_3"/>
    <property type="match status" value="1"/>
</dbReference>
<keyword evidence="5" id="KW-0547">Nucleotide-binding</keyword>
<dbReference type="GO" id="GO:0005524">
    <property type="term" value="F:ATP binding"/>
    <property type="evidence" value="ECO:0007669"/>
    <property type="project" value="UniProtKB-KW"/>
</dbReference>
<evidence type="ECO:0000313" key="13">
    <source>
        <dbReference type="Proteomes" id="UP001240236"/>
    </source>
</evidence>
<evidence type="ECO:0000256" key="8">
    <source>
        <dbReference type="ARBA" id="ARBA00023012"/>
    </source>
</evidence>
<keyword evidence="13" id="KW-1185">Reference proteome</keyword>
<organism evidence="12 13">
    <name type="scientific">Catenuloplanes indicus</name>
    <dbReference type="NCBI Taxonomy" id="137267"/>
    <lineage>
        <taxon>Bacteria</taxon>
        <taxon>Bacillati</taxon>
        <taxon>Actinomycetota</taxon>
        <taxon>Actinomycetes</taxon>
        <taxon>Micromonosporales</taxon>
        <taxon>Micromonosporaceae</taxon>
        <taxon>Catenuloplanes</taxon>
    </lineage>
</organism>
<evidence type="ECO:0000256" key="7">
    <source>
        <dbReference type="ARBA" id="ARBA00022840"/>
    </source>
</evidence>
<evidence type="ECO:0000313" key="12">
    <source>
        <dbReference type="EMBL" id="MDQ0368294.1"/>
    </source>
</evidence>
<protein>
    <recommendedName>
        <fullName evidence="2">histidine kinase</fullName>
        <ecNumber evidence="2">2.7.13.3</ecNumber>
    </recommendedName>
</protein>
<dbReference type="AlphaFoldDB" id="A0AAE3W418"/>
<evidence type="ECO:0000256" key="6">
    <source>
        <dbReference type="ARBA" id="ARBA00022777"/>
    </source>
</evidence>
<dbReference type="GO" id="GO:0016020">
    <property type="term" value="C:membrane"/>
    <property type="evidence" value="ECO:0007669"/>
    <property type="project" value="InterPro"/>
</dbReference>
<feature type="transmembrane region" description="Helical" evidence="9">
    <location>
        <begin position="25"/>
        <end position="44"/>
    </location>
</feature>
<evidence type="ECO:0000256" key="1">
    <source>
        <dbReference type="ARBA" id="ARBA00000085"/>
    </source>
</evidence>
<dbReference type="EC" id="2.7.13.3" evidence="2"/>
<evidence type="ECO:0000259" key="10">
    <source>
        <dbReference type="Pfam" id="PF07730"/>
    </source>
</evidence>
<dbReference type="CDD" id="cd16917">
    <property type="entry name" value="HATPase_UhpB-NarQ-NarX-like"/>
    <property type="match status" value="1"/>
</dbReference>
<dbReference type="InterPro" id="IPR050482">
    <property type="entry name" value="Sensor_HK_TwoCompSys"/>
</dbReference>
<keyword evidence="9" id="KW-1133">Transmembrane helix</keyword>
<dbReference type="InterPro" id="IPR025828">
    <property type="entry name" value="Put_sensor_dom"/>
</dbReference>
<dbReference type="PANTHER" id="PTHR24421:SF10">
    <property type="entry name" value="NITRATE_NITRITE SENSOR PROTEIN NARQ"/>
    <property type="match status" value="1"/>
</dbReference>
<dbReference type="Gene3D" id="3.30.565.10">
    <property type="entry name" value="Histidine kinase-like ATPase, C-terminal domain"/>
    <property type="match status" value="1"/>
</dbReference>
<keyword evidence="3" id="KW-0597">Phosphoprotein</keyword>
<evidence type="ECO:0000256" key="9">
    <source>
        <dbReference type="SAM" id="Phobius"/>
    </source>
</evidence>
<reference evidence="12 13" key="1">
    <citation type="submission" date="2023-07" db="EMBL/GenBank/DDBJ databases">
        <title>Sequencing the genomes of 1000 actinobacteria strains.</title>
        <authorList>
            <person name="Klenk H.-P."/>
        </authorList>
    </citation>
    <scope>NUCLEOTIDE SEQUENCE [LARGE SCALE GENOMIC DNA]</scope>
    <source>
        <strain evidence="12 13">DSM 44709</strain>
    </source>
</reference>
<gene>
    <name evidence="12" type="ORF">J2S42_004963</name>
</gene>
<accession>A0AAE3W418</accession>
<feature type="transmembrane region" description="Helical" evidence="9">
    <location>
        <begin position="177"/>
        <end position="195"/>
    </location>
</feature>